<sequence length="37" mass="4402">MLFSYYKKGCSILLNSLFYTASIYNCFPLLFREITQL</sequence>
<organism evidence="2">
    <name type="scientific">Siphoviridae sp. ctYaH2</name>
    <dbReference type="NCBI Taxonomy" id="2825549"/>
    <lineage>
        <taxon>Viruses</taxon>
        <taxon>Duplodnaviria</taxon>
        <taxon>Heunggongvirae</taxon>
        <taxon>Uroviricota</taxon>
        <taxon>Caudoviricetes</taxon>
    </lineage>
</organism>
<feature type="transmembrane region" description="Helical" evidence="1">
    <location>
        <begin position="12"/>
        <end position="31"/>
    </location>
</feature>
<name>A0A8S5V5J5_9CAUD</name>
<reference evidence="2" key="1">
    <citation type="journal article" date="2021" name="Proc. Natl. Acad. Sci. U.S.A.">
        <title>A Catalog of Tens of Thousands of Viruses from Human Metagenomes Reveals Hidden Associations with Chronic Diseases.</title>
        <authorList>
            <person name="Tisza M.J."/>
            <person name="Buck C.B."/>
        </authorList>
    </citation>
    <scope>NUCLEOTIDE SEQUENCE</scope>
    <source>
        <strain evidence="2">CtYaH2</strain>
    </source>
</reference>
<keyword evidence="1" id="KW-1133">Transmembrane helix</keyword>
<accession>A0A8S5V5J5</accession>
<protein>
    <submittedName>
        <fullName evidence="2">Uncharacterized protein</fullName>
    </submittedName>
</protein>
<keyword evidence="1" id="KW-0812">Transmembrane</keyword>
<evidence type="ECO:0000256" key="1">
    <source>
        <dbReference type="SAM" id="Phobius"/>
    </source>
</evidence>
<evidence type="ECO:0000313" key="2">
    <source>
        <dbReference type="EMBL" id="DAG01883.1"/>
    </source>
</evidence>
<keyword evidence="1" id="KW-0472">Membrane</keyword>
<dbReference type="EMBL" id="BK016199">
    <property type="protein sequence ID" value="DAG01883.1"/>
    <property type="molecule type" value="Genomic_DNA"/>
</dbReference>
<proteinExistence type="predicted"/>